<gene>
    <name evidence="1" type="ORF">STAS_23979</name>
</gene>
<comment type="caution">
    <text evidence="1">The sequence shown here is derived from an EMBL/GenBank/DDBJ whole genome shotgun (WGS) entry which is preliminary data.</text>
</comment>
<accession>A0A5A7QP16</accession>
<dbReference type="OrthoDB" id="10620975at2759"/>
<evidence type="ECO:0000313" key="1">
    <source>
        <dbReference type="EMBL" id="GER46910.1"/>
    </source>
</evidence>
<dbReference type="Proteomes" id="UP000325081">
    <property type="component" value="Unassembled WGS sequence"/>
</dbReference>
<keyword evidence="2" id="KW-1185">Reference proteome</keyword>
<dbReference type="AlphaFoldDB" id="A0A5A7QP16"/>
<organism evidence="1 2">
    <name type="scientific">Striga asiatica</name>
    <name type="common">Asiatic witchweed</name>
    <name type="synonym">Buchnera asiatica</name>
    <dbReference type="NCBI Taxonomy" id="4170"/>
    <lineage>
        <taxon>Eukaryota</taxon>
        <taxon>Viridiplantae</taxon>
        <taxon>Streptophyta</taxon>
        <taxon>Embryophyta</taxon>
        <taxon>Tracheophyta</taxon>
        <taxon>Spermatophyta</taxon>
        <taxon>Magnoliopsida</taxon>
        <taxon>eudicotyledons</taxon>
        <taxon>Gunneridae</taxon>
        <taxon>Pentapetalae</taxon>
        <taxon>asterids</taxon>
        <taxon>lamiids</taxon>
        <taxon>Lamiales</taxon>
        <taxon>Orobanchaceae</taxon>
        <taxon>Buchnereae</taxon>
        <taxon>Striga</taxon>
    </lineage>
</organism>
<dbReference type="EMBL" id="BKCP01007715">
    <property type="protein sequence ID" value="GER46910.1"/>
    <property type="molecule type" value="Genomic_DNA"/>
</dbReference>
<protein>
    <submittedName>
        <fullName evidence="1">Chorismate synthase</fullName>
    </submittedName>
</protein>
<proteinExistence type="predicted"/>
<sequence>MAAPPIRKRQFETSIDLSLPKYQLSVIFSILTTNAFLEKLVYGAEHDGFGFLSGLGHARIWRDSKYGFRKVSGFAEARTLENLALKIELGSFHEDLTSAFSVGIGFVAGEIDEINGIWASEEVESGEED</sequence>
<reference evidence="2" key="1">
    <citation type="journal article" date="2019" name="Curr. Biol.">
        <title>Genome Sequence of Striga asiatica Provides Insight into the Evolution of Plant Parasitism.</title>
        <authorList>
            <person name="Yoshida S."/>
            <person name="Kim S."/>
            <person name="Wafula E.K."/>
            <person name="Tanskanen J."/>
            <person name="Kim Y.M."/>
            <person name="Honaas L."/>
            <person name="Yang Z."/>
            <person name="Spallek T."/>
            <person name="Conn C.E."/>
            <person name="Ichihashi Y."/>
            <person name="Cheong K."/>
            <person name="Cui S."/>
            <person name="Der J.P."/>
            <person name="Gundlach H."/>
            <person name="Jiao Y."/>
            <person name="Hori C."/>
            <person name="Ishida J.K."/>
            <person name="Kasahara H."/>
            <person name="Kiba T."/>
            <person name="Kim M.S."/>
            <person name="Koo N."/>
            <person name="Laohavisit A."/>
            <person name="Lee Y.H."/>
            <person name="Lumba S."/>
            <person name="McCourt P."/>
            <person name="Mortimer J.C."/>
            <person name="Mutuku J.M."/>
            <person name="Nomura T."/>
            <person name="Sasaki-Sekimoto Y."/>
            <person name="Seto Y."/>
            <person name="Wang Y."/>
            <person name="Wakatake T."/>
            <person name="Sakakibara H."/>
            <person name="Demura T."/>
            <person name="Yamaguchi S."/>
            <person name="Yoneyama K."/>
            <person name="Manabe R.I."/>
            <person name="Nelson D.C."/>
            <person name="Schulman A.H."/>
            <person name="Timko M.P."/>
            <person name="dePamphilis C.W."/>
            <person name="Choi D."/>
            <person name="Shirasu K."/>
        </authorList>
    </citation>
    <scope>NUCLEOTIDE SEQUENCE [LARGE SCALE GENOMIC DNA]</scope>
    <source>
        <strain evidence="2">cv. UVA1</strain>
    </source>
</reference>
<name>A0A5A7QP16_STRAF</name>
<evidence type="ECO:0000313" key="2">
    <source>
        <dbReference type="Proteomes" id="UP000325081"/>
    </source>
</evidence>